<evidence type="ECO:0000313" key="1">
    <source>
        <dbReference type="EMBL" id="CAB9498011.1"/>
    </source>
</evidence>
<dbReference type="AlphaFoldDB" id="A0A9N8H259"/>
<evidence type="ECO:0000313" key="2">
    <source>
        <dbReference type="Proteomes" id="UP001153069"/>
    </source>
</evidence>
<proteinExistence type="predicted"/>
<gene>
    <name evidence="1" type="ORF">SEMRO_30_G019540.1</name>
</gene>
<accession>A0A9N8H259</accession>
<protein>
    <submittedName>
        <fullName evidence="1">Uncharacterized protein</fullName>
    </submittedName>
</protein>
<sequence length="376" mass="42768">MTWIEEDSNNIITKLCTLWHEIQIKMRMYWYRLSLFSPAGPRRLKRGISQSIPYWKSQADEALAGCDDPSFLLRSTAKKTGPSALFPWRHESDLPDRLLARQRAHNHRILSYENSTFAISALTARLYLNVPLWRMLASGWGQDLADNCSWAFYQAVQDVIHGVYGGSANCNSDQDSALEFEYTHQSAADHNIHSNNIEDDSESQKLMEPNLYNLYSEAKKSGQNQIQVYLRTKPTRAQLHSLHALPALNRSMAKKHPLLLREIEQAQSNSSTVSTVNMKQMDRIVKETGTLQTTVFAEVLVWCDEVFRVTNLETGALLQGYDDGKEREVVHGVRLEIVSTVVPRKGKANWIITDIDDLLLGNTWYSPSGAPWYHSG</sequence>
<dbReference type="EMBL" id="CAICTM010000030">
    <property type="protein sequence ID" value="CAB9498011.1"/>
    <property type="molecule type" value="Genomic_DNA"/>
</dbReference>
<keyword evidence="2" id="KW-1185">Reference proteome</keyword>
<organism evidence="1 2">
    <name type="scientific">Seminavis robusta</name>
    <dbReference type="NCBI Taxonomy" id="568900"/>
    <lineage>
        <taxon>Eukaryota</taxon>
        <taxon>Sar</taxon>
        <taxon>Stramenopiles</taxon>
        <taxon>Ochrophyta</taxon>
        <taxon>Bacillariophyta</taxon>
        <taxon>Bacillariophyceae</taxon>
        <taxon>Bacillariophycidae</taxon>
        <taxon>Naviculales</taxon>
        <taxon>Naviculaceae</taxon>
        <taxon>Seminavis</taxon>
    </lineage>
</organism>
<name>A0A9N8H259_9STRA</name>
<dbReference type="OrthoDB" id="49170at2759"/>
<comment type="caution">
    <text evidence="1">The sequence shown here is derived from an EMBL/GenBank/DDBJ whole genome shotgun (WGS) entry which is preliminary data.</text>
</comment>
<reference evidence="1" key="1">
    <citation type="submission" date="2020-06" db="EMBL/GenBank/DDBJ databases">
        <authorList>
            <consortium name="Plant Systems Biology data submission"/>
        </authorList>
    </citation>
    <scope>NUCLEOTIDE SEQUENCE</scope>
    <source>
        <strain evidence="1">D6</strain>
    </source>
</reference>
<dbReference type="Proteomes" id="UP001153069">
    <property type="component" value="Unassembled WGS sequence"/>
</dbReference>